<dbReference type="InterPro" id="IPR001434">
    <property type="entry name" value="OmcB-like_DUF11"/>
</dbReference>
<dbReference type="EMBL" id="RCOS01000094">
    <property type="protein sequence ID" value="RSN74463.1"/>
    <property type="molecule type" value="Genomic_DNA"/>
</dbReference>
<dbReference type="NCBIfam" id="NF041766">
    <property type="entry name" value="choice_anch_U"/>
    <property type="match status" value="1"/>
</dbReference>
<evidence type="ECO:0000313" key="4">
    <source>
        <dbReference type="Proteomes" id="UP000277582"/>
    </source>
</evidence>
<dbReference type="NCBIfam" id="TIGR01451">
    <property type="entry name" value="B_ant_repeat"/>
    <property type="match status" value="1"/>
</dbReference>
<evidence type="ECO:0000259" key="2">
    <source>
        <dbReference type="Pfam" id="PF10633"/>
    </source>
</evidence>
<reference evidence="3 4" key="1">
    <citation type="submission" date="2018-10" db="EMBL/GenBank/DDBJ databases">
        <title>Co-occurring genomic capacity for anaerobic methane metabolism and dissimilatory sulfite reduction discovered in the Korarchaeota.</title>
        <authorList>
            <person name="Mckay L.J."/>
            <person name="Dlakic M."/>
            <person name="Fields M.W."/>
            <person name="Delmont T.O."/>
            <person name="Eren A.M."/>
            <person name="Jay Z.J."/>
            <person name="Klingelsmith K.B."/>
            <person name="Rusch D.B."/>
            <person name="Inskeep W.P."/>
        </authorList>
    </citation>
    <scope>NUCLEOTIDE SEQUENCE [LARGE SCALE GENOMIC DNA]</scope>
    <source>
        <strain evidence="3 4">MDKW</strain>
    </source>
</reference>
<feature type="domain" description="DUF11" evidence="1">
    <location>
        <begin position="1915"/>
        <end position="2016"/>
    </location>
</feature>
<dbReference type="InterPro" id="IPR053784">
    <property type="entry name" value="Choice_anch_U_dom"/>
</dbReference>
<feature type="domain" description="Alpha-galactosidase NEW3" evidence="2">
    <location>
        <begin position="1382"/>
        <end position="1456"/>
    </location>
</feature>
<dbReference type="InterPro" id="IPR051172">
    <property type="entry name" value="Chlamydia_OmcB"/>
</dbReference>
<dbReference type="Pfam" id="PF01345">
    <property type="entry name" value="DUF11"/>
    <property type="match status" value="1"/>
</dbReference>
<dbReference type="InterPro" id="IPR018905">
    <property type="entry name" value="A-galactase_NEW3"/>
</dbReference>
<dbReference type="Gene3D" id="2.60.40.10">
    <property type="entry name" value="Immunoglobulins"/>
    <property type="match status" value="1"/>
</dbReference>
<dbReference type="Proteomes" id="UP000277582">
    <property type="component" value="Unassembled WGS sequence"/>
</dbReference>
<dbReference type="PANTHER" id="PTHR34819:SF3">
    <property type="entry name" value="CELL SURFACE PROTEIN"/>
    <property type="match status" value="1"/>
</dbReference>
<organism evidence="3 4">
    <name type="scientific">Candidatus Methanodesulfokora washburnensis</name>
    <dbReference type="NCBI Taxonomy" id="2478471"/>
    <lineage>
        <taxon>Archaea</taxon>
        <taxon>Thermoproteota</taxon>
        <taxon>Candidatus Korarchaeia</taxon>
        <taxon>Candidatus Korarchaeia incertae sedis</taxon>
        <taxon>Candidatus Methanodesulfokora</taxon>
    </lineage>
</organism>
<dbReference type="PANTHER" id="PTHR34819">
    <property type="entry name" value="LARGE CYSTEINE-RICH PERIPLASMIC PROTEIN OMCB"/>
    <property type="match status" value="1"/>
</dbReference>
<dbReference type="Pfam" id="PF10633">
    <property type="entry name" value="NPCBM_assoc"/>
    <property type="match status" value="1"/>
</dbReference>
<evidence type="ECO:0000259" key="1">
    <source>
        <dbReference type="Pfam" id="PF01345"/>
    </source>
</evidence>
<evidence type="ECO:0000313" key="3">
    <source>
        <dbReference type="EMBL" id="RSN74463.1"/>
    </source>
</evidence>
<feature type="non-terminal residue" evidence="3">
    <location>
        <position position="2125"/>
    </location>
</feature>
<keyword evidence="4" id="KW-1185">Reference proteome</keyword>
<sequence>MVVKARPACNIYLTGGNLSVQLLNGSYDEKTLKINTSGFPLGIYRLVNKCGNETAETEFTLDELIIKAFSPEPNKLKVDVISKLLGKPVNATVYVNGSRYNGTFVIKPGILNIHANLSSISAEKEVEVPNISMKNYYAPWDEIKVKISSVERPNITVITPLNFSFTLNVSRSNSTWIARFRLPQPVALGTYRLHVRLGGIELAKNFTVTMDEIEVRGEQKGLRWILNISAFDVLKKSPVNGIVEINGEKMKMNGTLIYETDKTELRIHLVDSRGIEANRTVKLDLVFSERNTYALGEKVRIFSTGDVILLGPGIKEALNKSRYNETFFLSVYVAEKSGNYSLICGNASYSFSVYPVNWSFNGSLLRIESPVGGNLTVMTCSNTSRIKFNGSISLNVSAPSLIKIEELNFTLRIPGISIDRNVHFPKERVEICALGNTTVVSPSGRLLINRSIDKPEIVQIWLNQTVELGNYTVKADSEERKFTVDSYSIRARAVGRRIEGNVSYYFVMPDYISYEINGKEGRAAVVNGSFEINATDEGTYKLRCGNAAVNITRDVKVENGFVNRTMRVNVSFIPVESYLKLGNSSYKLNFTNGTAEFIPRKAGVYTVFVDGIERSLIVDNYEIRAVLDGDEVRGNVSYLFIPPVDVEYLLLPLNKSGKANVVNGSFSFKVGNITAVLLRCGNAELRITKAKSIVVENVTLRISVDKGEIEELKAEEDRIWMKISRIEPGDKVKVVIEFPFEIPSGLYIYYWKILGNRTIPVNCTVVGNRIEFYLQDGVLDEDNEKNGVIVDPIKVYIPEIRAESSFSGKNGLITVIGKRSYNITVHIDRGRIEKLALVDPRNMPFRPVDFPFYMIKLRIGNISGDSVRVEVGYPHLNGSAGFYLFNPRDMSWNELNVTQKNSTVILELKDGITDEDGVKNGRIEIDGGVFIKEGEKKWEKLGFREAYDPIQKKALIFAYLNDSNITDIINNISELTEEIFLNGKRITGMQANITGRVLEAFLKPNISSLNINELSKIEIHQKYIKIGDRLRINVSLSSKIEGINLRIRVRIPNGSVVTRIVRSDGKIIYSFGDEGVRGFVVYLGDGEIAFYDDPSYYYIVDVGFPSNWGATIYRGNNGAVPYNYHTYILHVPVGLSSFTLGVYDGDYGFTYSGTSYYHNITVYRPDGSVYGVFHASGNEVWYYQTINTNVPGNWSFTWRQDGWPSSNGNYYGLSIPELKTMAQNMSYTISGVGYRGTYDAMIVGEETGLSLTQEWYVIVPRGTTSFSVAVYDGDRILQYIPWPPWVQYLPALNISVYNPYGNLVASWQQPLSNEAWDVLGSVNTGGINGAYRIVVRQIRDYDDYSTGGNMYRLATSISSGIWLGNPTPNLSVTSTSWLCSHQGRSFILPVTVKNTGYVGLKGITITLSLPSNWIANSTSYTINGWIWPNGSRTVYFQITVPSTASPGNYTVNVAASHPWVNPSAVNAHDKTSTTVVIPYINLSIRKSISGGSSNIITVKNNANSLVCGITAYSFSPTPASSFSVQPNGSYSWNGGTIYYWNISLLSSLSSWTASYSADETAESFMLGIDPPSTDKGLKIDVKEFSSVIFYPNGSYSVRELWGFLTLNNTSPDIISDISIYINGTGYAFYPDYPNASSSPVYPPLHFPLLLPSSYARWRYTAPKEEAFVPLRFIERNMSCGALISIQALDDVENVVIRKMGLVYTVGNMKKGDTRNITLNLSFSGCIQQNATVEFSYKNASLLKRINRIRALGPAEIQIRKEIQGNRTKVAAYMRNTASSLVYRLDKICIMRSESGPILLCESPSKVLKPGDLYETKEFSENITGIPKYYANATFTMLPSINGVTVPLQSITSVYYIAAAVLVEPVICCIPAPPAPAPPPPVPPAPPTPAVNVTPAAPAANVTANITAKPVMVPVISIFKSADKYRAYVGDIVRFTITVRNSGNGTWEGDVTDSLPGELRYAGASSARGNVTGPSVSGGTLSWHVVLSPGHEASISYQAVVASYPSSGYVENIAVAAGSRSSAHIEIVKPIRVADIRKAGELSGREITYVISVVSTNYEGSLTVVDYLPEGLSYIPGATLDGSPYEPAVQGNKLTWSIYIGKNQTRVIKFSAHIEKVYGVDVVNTA</sequence>
<accession>A0A429GL18</accession>
<dbReference type="InterPro" id="IPR047589">
    <property type="entry name" value="DUF11_rpt"/>
</dbReference>
<comment type="caution">
    <text evidence="3">The sequence shown here is derived from an EMBL/GenBank/DDBJ whole genome shotgun (WGS) entry which is preliminary data.</text>
</comment>
<gene>
    <name evidence="3" type="ORF">D6D85_08005</name>
</gene>
<name>A0A429GL18_9CREN</name>
<dbReference type="InterPro" id="IPR013783">
    <property type="entry name" value="Ig-like_fold"/>
</dbReference>
<proteinExistence type="predicted"/>
<protein>
    <submittedName>
        <fullName evidence="3">DUF11 domain-containing protein</fullName>
    </submittedName>
</protein>